<organism evidence="1">
    <name type="scientific">Rhodosorus marinus</name>
    <dbReference type="NCBI Taxonomy" id="101924"/>
    <lineage>
        <taxon>Eukaryota</taxon>
        <taxon>Rhodophyta</taxon>
        <taxon>Stylonematophyceae</taxon>
        <taxon>Stylonematales</taxon>
        <taxon>Stylonemataceae</taxon>
        <taxon>Rhodosorus</taxon>
    </lineage>
</organism>
<dbReference type="AlphaFoldDB" id="A0A7S3EAF2"/>
<proteinExistence type="predicted"/>
<accession>A0A7S3EAF2</accession>
<protein>
    <submittedName>
        <fullName evidence="1">Uncharacterized protein</fullName>
    </submittedName>
</protein>
<reference evidence="1" key="1">
    <citation type="submission" date="2021-01" db="EMBL/GenBank/DDBJ databases">
        <authorList>
            <person name="Corre E."/>
            <person name="Pelletier E."/>
            <person name="Niang G."/>
            <person name="Scheremetjew M."/>
            <person name="Finn R."/>
            <person name="Kale V."/>
            <person name="Holt S."/>
            <person name="Cochrane G."/>
            <person name="Meng A."/>
            <person name="Brown T."/>
            <person name="Cohen L."/>
        </authorList>
    </citation>
    <scope>NUCLEOTIDE SEQUENCE</scope>
    <source>
        <strain evidence="1">CCMP 769</strain>
    </source>
</reference>
<dbReference type="EMBL" id="HBHW01008968">
    <property type="protein sequence ID" value="CAE0038747.1"/>
    <property type="molecule type" value="Transcribed_RNA"/>
</dbReference>
<evidence type="ECO:0000313" key="1">
    <source>
        <dbReference type="EMBL" id="CAE0038747.1"/>
    </source>
</evidence>
<gene>
    <name evidence="1" type="ORF">RMAR00112_LOCUS6706</name>
</gene>
<name>A0A7S3EAF2_9RHOD</name>
<sequence length="112" mass="12839">MTTYRPGLPFSEEVEGYDVVPGETIPRRSMFGRKQLVERVEETTRFKWKADAKGPFEIFKHACDLYPDLNAFGRFAGDGFDFMTFKDAKAQIVRIADGCRKLLGVGKVRRKQ</sequence>